<comment type="caution">
    <text evidence="1">The sequence shown here is derived from an EMBL/GenBank/DDBJ whole genome shotgun (WGS) entry which is preliminary data.</text>
</comment>
<dbReference type="Proteomes" id="UP000755551">
    <property type="component" value="Unassembled WGS sequence"/>
</dbReference>
<keyword evidence="2" id="KW-1185">Reference proteome</keyword>
<organism evidence="1 2">
    <name type="scientific">Marinobacterium weihaiense</name>
    <dbReference type="NCBI Taxonomy" id="2851016"/>
    <lineage>
        <taxon>Bacteria</taxon>
        <taxon>Pseudomonadati</taxon>
        <taxon>Pseudomonadota</taxon>
        <taxon>Gammaproteobacteria</taxon>
        <taxon>Oceanospirillales</taxon>
        <taxon>Oceanospirillaceae</taxon>
        <taxon>Marinobacterium</taxon>
    </lineage>
</organism>
<accession>A0ABS6MF53</accession>
<gene>
    <name evidence="1" type="ORF">KTN04_16410</name>
</gene>
<name>A0ABS6MF53_9GAMM</name>
<evidence type="ECO:0000313" key="2">
    <source>
        <dbReference type="Proteomes" id="UP000755551"/>
    </source>
</evidence>
<sequence length="76" mass="8238">MGISKLYSVKDGGDLSPLDCKNINLILSEMSISDIPKEQLTNVMDYLVVALNNNSVDHSLVSKLDTLLESLQSTVG</sequence>
<dbReference type="EMBL" id="JAHQZT010000049">
    <property type="protein sequence ID" value="MBV0934919.1"/>
    <property type="molecule type" value="Genomic_DNA"/>
</dbReference>
<proteinExistence type="predicted"/>
<dbReference type="RefSeq" id="WP_217336306.1">
    <property type="nucleotide sequence ID" value="NZ_JAHQZT010000049.1"/>
</dbReference>
<reference evidence="1 2" key="1">
    <citation type="submission" date="2021-06" db="EMBL/GenBank/DDBJ databases">
        <title>Bacterium isolated from marine sediment.</title>
        <authorList>
            <person name="Zhu K.-L."/>
            <person name="Du Z.-J."/>
            <person name="Liang Q.-Y."/>
        </authorList>
    </citation>
    <scope>NUCLEOTIDE SEQUENCE [LARGE SCALE GENOMIC DNA]</scope>
    <source>
        <strain evidence="1 2">A346</strain>
    </source>
</reference>
<protein>
    <submittedName>
        <fullName evidence="1">Uncharacterized protein</fullName>
    </submittedName>
</protein>
<evidence type="ECO:0000313" key="1">
    <source>
        <dbReference type="EMBL" id="MBV0934919.1"/>
    </source>
</evidence>